<evidence type="ECO:0000256" key="1">
    <source>
        <dbReference type="SAM" id="Phobius"/>
    </source>
</evidence>
<dbReference type="EMBL" id="SNRY01000196">
    <property type="protein sequence ID" value="KAA6344885.1"/>
    <property type="molecule type" value="Genomic_DNA"/>
</dbReference>
<gene>
    <name evidence="2" type="ORF">EZS27_007531</name>
</gene>
<reference evidence="2" key="1">
    <citation type="submission" date="2019-03" db="EMBL/GenBank/DDBJ databases">
        <title>Single cell metagenomics reveals metabolic interactions within the superorganism composed of flagellate Streblomastix strix and complex community of Bacteroidetes bacteria on its surface.</title>
        <authorList>
            <person name="Treitli S.C."/>
            <person name="Kolisko M."/>
            <person name="Husnik F."/>
            <person name="Keeling P."/>
            <person name="Hampl V."/>
        </authorList>
    </citation>
    <scope>NUCLEOTIDE SEQUENCE</scope>
    <source>
        <strain evidence="2">STM</strain>
    </source>
</reference>
<evidence type="ECO:0000313" key="2">
    <source>
        <dbReference type="EMBL" id="KAA6344885.1"/>
    </source>
</evidence>
<keyword evidence="1" id="KW-1133">Transmembrane helix</keyword>
<dbReference type="AlphaFoldDB" id="A0A5J4SHR8"/>
<accession>A0A5J4SHR8</accession>
<organism evidence="2">
    <name type="scientific">termite gut metagenome</name>
    <dbReference type="NCBI Taxonomy" id="433724"/>
    <lineage>
        <taxon>unclassified sequences</taxon>
        <taxon>metagenomes</taxon>
        <taxon>organismal metagenomes</taxon>
    </lineage>
</organism>
<name>A0A5J4SHR8_9ZZZZ</name>
<sequence>MIDIQTVIFILFLYFVCIFRILCHICVMKIDTKRINDKKN</sequence>
<protein>
    <submittedName>
        <fullName evidence="2">Uncharacterized protein</fullName>
    </submittedName>
</protein>
<keyword evidence="1" id="KW-0472">Membrane</keyword>
<feature type="transmembrane region" description="Helical" evidence="1">
    <location>
        <begin position="6"/>
        <end position="30"/>
    </location>
</feature>
<keyword evidence="1" id="KW-0812">Transmembrane</keyword>
<comment type="caution">
    <text evidence="2">The sequence shown here is derived from an EMBL/GenBank/DDBJ whole genome shotgun (WGS) entry which is preliminary data.</text>
</comment>
<proteinExistence type="predicted"/>